<dbReference type="OMA" id="MACSCAQ"/>
<dbReference type="PROSITE" id="PS51760">
    <property type="entry name" value="GH10_2"/>
    <property type="match status" value="1"/>
</dbReference>
<evidence type="ECO:0000313" key="7">
    <source>
        <dbReference type="EMBL" id="GAQ88787.1"/>
    </source>
</evidence>
<feature type="domain" description="GH10" evidence="6">
    <location>
        <begin position="237"/>
        <end position="551"/>
    </location>
</feature>
<evidence type="ECO:0000256" key="2">
    <source>
        <dbReference type="ARBA" id="ARBA00022801"/>
    </source>
</evidence>
<dbReference type="PANTHER" id="PTHR31490">
    <property type="entry name" value="GLYCOSYL HYDROLASE"/>
    <property type="match status" value="1"/>
</dbReference>
<keyword evidence="3" id="KW-0119">Carbohydrate metabolism</keyword>
<sequence>MGGILACKQGTLLLLLLLALAAVGSQATSNAHRKLGQLATDALSAPAPLCSESLADTPLAPSLVPNDFSGGRAPAAWECYMCRRNSSRLHVPRNKRWVETPRHALLNTSSGVAVTVNNLQPGWTHQILAWVRLVNTTTSHTLSVCFIPHVNGNRCAGAVTVVQAGCWTQVQGGFTPATASAKMLLSGVPAGVGMQVHSFVVAALDPAQERARQAQLIDQHRKSDVVVHFQTSAGAPVAGAAYTVEQVRSGFPWGVDINPTVAQQPAYSAFLQSLFNQVQLWCGWTSIERVEGQFDFADVDVMLAWAAAHGMAVNGPALIWEDLRDGIPQWVQDKVKTPADKAVLDQLISRFIDAIMGHFSGKVNSYTVDNEGLHKTFVNDMGGDDSIARLYKEVRANDPTTPLIFNEYNVAESCWHDFGDPGTPEALVAHVRRVQGLGGDVDIVGLQFQVQPDQTDPTRFRQSIAKIAQLGLPIWVTELNWALGVRNDTARAALAEVALRELFSNPAVAHISLQHIVPSFGQTPATCPTCLFDEAGAPNEVGQVFLALRQEWATRGVAGTTSSDGAAQTFRGFHGDYQVEINGQFKYFSILQGVDGVQSVTITL</sequence>
<dbReference type="Gene3D" id="3.20.20.80">
    <property type="entry name" value="Glycosidases"/>
    <property type="match status" value="1"/>
</dbReference>
<dbReference type="EMBL" id="DF237408">
    <property type="protein sequence ID" value="GAQ88787.1"/>
    <property type="molecule type" value="Genomic_DNA"/>
</dbReference>
<dbReference type="AlphaFoldDB" id="A0A1Y1IJI7"/>
<dbReference type="InterPro" id="IPR017853">
    <property type="entry name" value="GH"/>
</dbReference>
<evidence type="ECO:0000256" key="4">
    <source>
        <dbReference type="ARBA" id="ARBA00023326"/>
    </source>
</evidence>
<keyword evidence="2 7" id="KW-0378">Hydrolase</keyword>
<dbReference type="SMART" id="SM00633">
    <property type="entry name" value="Glyco_10"/>
    <property type="match status" value="1"/>
</dbReference>
<evidence type="ECO:0000256" key="1">
    <source>
        <dbReference type="ARBA" id="ARBA00007495"/>
    </source>
</evidence>
<feature type="signal peptide" evidence="5">
    <location>
        <begin position="1"/>
        <end position="27"/>
    </location>
</feature>
<accession>A0A1Y1IJI7</accession>
<feature type="chain" id="PRO_5012485730" evidence="5">
    <location>
        <begin position="28"/>
        <end position="604"/>
    </location>
</feature>
<keyword evidence="5" id="KW-0732">Signal</keyword>
<protein>
    <submittedName>
        <fullName evidence="7">Glycosyl hydrolase family 10 protein</fullName>
    </submittedName>
</protein>
<dbReference type="PANTHER" id="PTHR31490:SF1">
    <property type="entry name" value="ENDO-1,4-BETA-XYLANASE 1"/>
    <property type="match status" value="1"/>
</dbReference>
<proteinExistence type="inferred from homology"/>
<gene>
    <name evidence="7" type="ORF">KFL_004590090</name>
</gene>
<name>A0A1Y1IJI7_KLENI</name>
<evidence type="ECO:0000256" key="5">
    <source>
        <dbReference type="SAM" id="SignalP"/>
    </source>
</evidence>
<dbReference type="STRING" id="105231.A0A1Y1IJI7"/>
<dbReference type="InterPro" id="IPR044846">
    <property type="entry name" value="GH10"/>
</dbReference>
<dbReference type="InterPro" id="IPR001000">
    <property type="entry name" value="GH10_dom"/>
</dbReference>
<dbReference type="SUPFAM" id="SSF51445">
    <property type="entry name" value="(Trans)glycosidases"/>
    <property type="match status" value="1"/>
</dbReference>
<evidence type="ECO:0000313" key="8">
    <source>
        <dbReference type="Proteomes" id="UP000054558"/>
    </source>
</evidence>
<organism evidence="7 8">
    <name type="scientific">Klebsormidium nitens</name>
    <name type="common">Green alga</name>
    <name type="synonym">Ulothrix nitens</name>
    <dbReference type="NCBI Taxonomy" id="105231"/>
    <lineage>
        <taxon>Eukaryota</taxon>
        <taxon>Viridiplantae</taxon>
        <taxon>Streptophyta</taxon>
        <taxon>Klebsormidiophyceae</taxon>
        <taxon>Klebsormidiales</taxon>
        <taxon>Klebsormidiaceae</taxon>
        <taxon>Klebsormidium</taxon>
    </lineage>
</organism>
<dbReference type="Proteomes" id="UP000054558">
    <property type="component" value="Unassembled WGS sequence"/>
</dbReference>
<keyword evidence="4" id="KW-0624">Polysaccharide degradation</keyword>
<keyword evidence="8" id="KW-1185">Reference proteome</keyword>
<dbReference type="GO" id="GO:0031176">
    <property type="term" value="F:endo-1,4-beta-xylanase activity"/>
    <property type="evidence" value="ECO:0000318"/>
    <property type="project" value="GO_Central"/>
</dbReference>
<evidence type="ECO:0000256" key="3">
    <source>
        <dbReference type="ARBA" id="ARBA00023277"/>
    </source>
</evidence>
<evidence type="ECO:0000259" key="6">
    <source>
        <dbReference type="PROSITE" id="PS51760"/>
    </source>
</evidence>
<dbReference type="OrthoDB" id="3055998at2759"/>
<comment type="similarity">
    <text evidence="1">Belongs to the glycosyl hydrolase 10 (cellulase F) family.</text>
</comment>
<dbReference type="Pfam" id="PF00331">
    <property type="entry name" value="Glyco_hydro_10"/>
    <property type="match status" value="1"/>
</dbReference>
<reference evidence="7 8" key="1">
    <citation type="journal article" date="2014" name="Nat. Commun.">
        <title>Klebsormidium flaccidum genome reveals primary factors for plant terrestrial adaptation.</title>
        <authorList>
            <person name="Hori K."/>
            <person name="Maruyama F."/>
            <person name="Fujisawa T."/>
            <person name="Togashi T."/>
            <person name="Yamamoto N."/>
            <person name="Seo M."/>
            <person name="Sato S."/>
            <person name="Yamada T."/>
            <person name="Mori H."/>
            <person name="Tajima N."/>
            <person name="Moriyama T."/>
            <person name="Ikeuchi M."/>
            <person name="Watanabe M."/>
            <person name="Wada H."/>
            <person name="Kobayashi K."/>
            <person name="Saito M."/>
            <person name="Masuda T."/>
            <person name="Sasaki-Sekimoto Y."/>
            <person name="Mashiguchi K."/>
            <person name="Awai K."/>
            <person name="Shimojima M."/>
            <person name="Masuda S."/>
            <person name="Iwai M."/>
            <person name="Nobusawa T."/>
            <person name="Narise T."/>
            <person name="Kondo S."/>
            <person name="Saito H."/>
            <person name="Sato R."/>
            <person name="Murakawa M."/>
            <person name="Ihara Y."/>
            <person name="Oshima-Yamada Y."/>
            <person name="Ohtaka K."/>
            <person name="Satoh M."/>
            <person name="Sonobe K."/>
            <person name="Ishii M."/>
            <person name="Ohtani R."/>
            <person name="Kanamori-Sato M."/>
            <person name="Honoki R."/>
            <person name="Miyazaki D."/>
            <person name="Mochizuki H."/>
            <person name="Umetsu J."/>
            <person name="Higashi K."/>
            <person name="Shibata D."/>
            <person name="Kamiya Y."/>
            <person name="Sato N."/>
            <person name="Nakamura Y."/>
            <person name="Tabata S."/>
            <person name="Ida S."/>
            <person name="Kurokawa K."/>
            <person name="Ohta H."/>
        </authorList>
    </citation>
    <scope>NUCLEOTIDE SEQUENCE [LARGE SCALE GENOMIC DNA]</scope>
    <source>
        <strain evidence="7 8">NIES-2285</strain>
    </source>
</reference>
<dbReference type="Gene3D" id="2.60.120.260">
    <property type="entry name" value="Galactose-binding domain-like"/>
    <property type="match status" value="1"/>
</dbReference>
<dbReference type="GO" id="GO:0045493">
    <property type="term" value="P:xylan catabolic process"/>
    <property type="evidence" value="ECO:0000318"/>
    <property type="project" value="GO_Central"/>
</dbReference>